<reference evidence="8 9" key="1">
    <citation type="submission" date="2021-08" db="EMBL/GenBank/DDBJ databases">
        <title>WGS of actinomycetes from Thailand.</title>
        <authorList>
            <person name="Thawai C."/>
        </authorList>
    </citation>
    <scope>NUCLEOTIDE SEQUENCE [LARGE SCALE GENOMIC DNA]</scope>
    <source>
        <strain evidence="8 9">PLK6-54</strain>
    </source>
</reference>
<dbReference type="SUPFAM" id="SSF88946">
    <property type="entry name" value="Sigma2 domain of RNA polymerase sigma factors"/>
    <property type="match status" value="1"/>
</dbReference>
<feature type="domain" description="RNA polymerase sigma-70 region 2" evidence="6">
    <location>
        <begin position="16"/>
        <end position="81"/>
    </location>
</feature>
<dbReference type="NCBIfam" id="TIGR02983">
    <property type="entry name" value="SigE-fam_strep"/>
    <property type="match status" value="1"/>
</dbReference>
<evidence type="ECO:0000259" key="7">
    <source>
        <dbReference type="Pfam" id="PF08281"/>
    </source>
</evidence>
<dbReference type="SUPFAM" id="SSF88659">
    <property type="entry name" value="Sigma3 and sigma4 domains of RNA polymerase sigma factors"/>
    <property type="match status" value="1"/>
</dbReference>
<dbReference type="InterPro" id="IPR014325">
    <property type="entry name" value="RNA_pol_sigma-E_actinobac"/>
</dbReference>
<evidence type="ECO:0000256" key="3">
    <source>
        <dbReference type="ARBA" id="ARBA00023082"/>
    </source>
</evidence>
<dbReference type="Pfam" id="PF04542">
    <property type="entry name" value="Sigma70_r2"/>
    <property type="match status" value="1"/>
</dbReference>
<accession>A0ABS7QBN5</accession>
<dbReference type="InterPro" id="IPR014284">
    <property type="entry name" value="RNA_pol_sigma-70_dom"/>
</dbReference>
<dbReference type="InterPro" id="IPR007627">
    <property type="entry name" value="RNA_pol_sigma70_r2"/>
</dbReference>
<evidence type="ECO:0000256" key="1">
    <source>
        <dbReference type="ARBA" id="ARBA00010641"/>
    </source>
</evidence>
<dbReference type="Gene3D" id="1.10.10.10">
    <property type="entry name" value="Winged helix-like DNA-binding domain superfamily/Winged helix DNA-binding domain"/>
    <property type="match status" value="1"/>
</dbReference>
<evidence type="ECO:0000313" key="9">
    <source>
        <dbReference type="Proteomes" id="UP000778578"/>
    </source>
</evidence>
<dbReference type="EMBL" id="JAINZZ010000033">
    <property type="protein sequence ID" value="MBY8880556.1"/>
    <property type="molecule type" value="Genomic_DNA"/>
</dbReference>
<dbReference type="Proteomes" id="UP000778578">
    <property type="component" value="Unassembled WGS sequence"/>
</dbReference>
<dbReference type="Gene3D" id="1.10.1740.10">
    <property type="match status" value="1"/>
</dbReference>
<dbReference type="Pfam" id="PF08281">
    <property type="entry name" value="Sigma70_r4_2"/>
    <property type="match status" value="1"/>
</dbReference>
<feature type="domain" description="RNA polymerase sigma factor 70 region 4 type 2" evidence="7">
    <location>
        <begin position="106"/>
        <end position="158"/>
    </location>
</feature>
<comment type="caution">
    <text evidence="8">The sequence shown here is derived from an EMBL/GenBank/DDBJ whole genome shotgun (WGS) entry which is preliminary data.</text>
</comment>
<dbReference type="NCBIfam" id="TIGR02937">
    <property type="entry name" value="sigma70-ECF"/>
    <property type="match status" value="1"/>
</dbReference>
<protein>
    <submittedName>
        <fullName evidence="8">SigE family RNA polymerase sigma factor</fullName>
    </submittedName>
</protein>
<dbReference type="CDD" id="cd06171">
    <property type="entry name" value="Sigma70_r4"/>
    <property type="match status" value="1"/>
</dbReference>
<evidence type="ECO:0000256" key="5">
    <source>
        <dbReference type="ARBA" id="ARBA00023163"/>
    </source>
</evidence>
<keyword evidence="2" id="KW-0805">Transcription regulation</keyword>
<keyword evidence="5" id="KW-0804">Transcription</keyword>
<dbReference type="InterPro" id="IPR036388">
    <property type="entry name" value="WH-like_DNA-bd_sf"/>
</dbReference>
<gene>
    <name evidence="8" type="ORF">K7862_23385</name>
</gene>
<dbReference type="InterPro" id="IPR013249">
    <property type="entry name" value="RNA_pol_sigma70_r4_t2"/>
</dbReference>
<dbReference type="InterPro" id="IPR013324">
    <property type="entry name" value="RNA_pol_sigma_r3/r4-like"/>
</dbReference>
<comment type="similarity">
    <text evidence="1">Belongs to the sigma-70 factor family. ECF subfamily.</text>
</comment>
<evidence type="ECO:0000313" key="8">
    <source>
        <dbReference type="EMBL" id="MBY8880556.1"/>
    </source>
</evidence>
<dbReference type="RefSeq" id="WP_222965700.1">
    <property type="nucleotide sequence ID" value="NZ_JAINZZ010000033.1"/>
</dbReference>
<organism evidence="8 9">
    <name type="scientific">Actinacidiphila acidipaludis</name>
    <dbReference type="NCBI Taxonomy" id="2873382"/>
    <lineage>
        <taxon>Bacteria</taxon>
        <taxon>Bacillati</taxon>
        <taxon>Actinomycetota</taxon>
        <taxon>Actinomycetes</taxon>
        <taxon>Kitasatosporales</taxon>
        <taxon>Streptomycetaceae</taxon>
        <taxon>Actinacidiphila</taxon>
    </lineage>
</organism>
<evidence type="ECO:0000259" key="6">
    <source>
        <dbReference type="Pfam" id="PF04542"/>
    </source>
</evidence>
<name>A0ABS7QBN5_9ACTN</name>
<dbReference type="InterPro" id="IPR013325">
    <property type="entry name" value="RNA_pol_sigma_r2"/>
</dbReference>
<dbReference type="PANTHER" id="PTHR43133">
    <property type="entry name" value="RNA POLYMERASE ECF-TYPE SIGMA FACTO"/>
    <property type="match status" value="1"/>
</dbReference>
<keyword evidence="3" id="KW-0731">Sigma factor</keyword>
<dbReference type="PANTHER" id="PTHR43133:SF50">
    <property type="entry name" value="ECF RNA POLYMERASE SIGMA FACTOR SIGM"/>
    <property type="match status" value="1"/>
</dbReference>
<dbReference type="InterPro" id="IPR039425">
    <property type="entry name" value="RNA_pol_sigma-70-like"/>
</dbReference>
<keyword evidence="9" id="KW-1185">Reference proteome</keyword>
<evidence type="ECO:0000256" key="2">
    <source>
        <dbReference type="ARBA" id="ARBA00023015"/>
    </source>
</evidence>
<sequence length="213" mass="22798">MWRGRTVSAPGFEEFVAARGPRLLRVAWLLTGDAHLAEDLLQTVLARVWPTWHRIADENPEAYVRKALVHTHASWWRRRWRGEVPHGDLPDRAATDDPFAEVDLGQALGQAIRALPVRQRSVVVLRYFEDLSVTETAAVLGCSEGTVKSQAAKALRTLRGRLPGGTDLVGAAGGPAPGVPRPAGAAHPASVAHVAHAAQIADVVGAECGEGRG</sequence>
<evidence type="ECO:0000256" key="4">
    <source>
        <dbReference type="ARBA" id="ARBA00023125"/>
    </source>
</evidence>
<proteinExistence type="inferred from homology"/>
<keyword evidence="4" id="KW-0238">DNA-binding</keyword>